<dbReference type="InterPro" id="IPR014782">
    <property type="entry name" value="Peptidase_M1_dom"/>
</dbReference>
<dbReference type="EMBL" id="FMZZ01000009">
    <property type="protein sequence ID" value="SDD26801.1"/>
    <property type="molecule type" value="Genomic_DNA"/>
</dbReference>
<accession>A0A1G6TCL9</accession>
<dbReference type="Gene3D" id="2.60.40.1730">
    <property type="entry name" value="tricorn interacting facor f3 domain"/>
    <property type="match status" value="1"/>
</dbReference>
<evidence type="ECO:0000256" key="9">
    <source>
        <dbReference type="ARBA" id="ARBA00022801"/>
    </source>
</evidence>
<dbReference type="GO" id="GO:0005737">
    <property type="term" value="C:cytoplasm"/>
    <property type="evidence" value="ECO:0007669"/>
    <property type="project" value="UniProtKB-SubCell"/>
</dbReference>
<dbReference type="InterPro" id="IPR027268">
    <property type="entry name" value="Peptidase_M4/M1_CTD_sf"/>
</dbReference>
<evidence type="ECO:0000256" key="3">
    <source>
        <dbReference type="ARBA" id="ARBA00010136"/>
    </source>
</evidence>
<comment type="catalytic activity">
    <reaction evidence="1">
        <text>Release of an N-terminal amino acid, Xaa-|-Yaa- from a peptide, amide or arylamide. Xaa is preferably Ala, but may be most amino acids including Pro (slow action). When a terminal hydrophobic residue is followed by a prolyl residue, the two may be released as an intact Xaa-Pro dipeptide.</text>
        <dbReference type="EC" id="3.4.11.2"/>
    </reaction>
</comment>
<feature type="domain" description="Peptidase M1 membrane alanine aminopeptidase" evidence="15">
    <location>
        <begin position="255"/>
        <end position="437"/>
    </location>
</feature>
<evidence type="ECO:0000256" key="4">
    <source>
        <dbReference type="ARBA" id="ARBA00012564"/>
    </source>
</evidence>
<dbReference type="GO" id="GO:0008237">
    <property type="term" value="F:metallopeptidase activity"/>
    <property type="evidence" value="ECO:0007669"/>
    <property type="project" value="UniProtKB-KW"/>
</dbReference>
<comment type="cofactor">
    <cofactor evidence="14">
        <name>Zn(2+)</name>
        <dbReference type="ChEBI" id="CHEBI:29105"/>
    </cofactor>
    <text evidence="14">Binds 1 zinc ion per subunit.</text>
</comment>
<dbReference type="GO" id="GO:0008270">
    <property type="term" value="F:zinc ion binding"/>
    <property type="evidence" value="ECO:0007669"/>
    <property type="project" value="InterPro"/>
</dbReference>
<keyword evidence="9" id="KW-0378">Hydrolase</keyword>
<dbReference type="CDD" id="cd09603">
    <property type="entry name" value="M1_APN_like"/>
    <property type="match status" value="1"/>
</dbReference>
<evidence type="ECO:0000256" key="5">
    <source>
        <dbReference type="ARBA" id="ARBA00015611"/>
    </source>
</evidence>
<dbReference type="InterPro" id="IPR045357">
    <property type="entry name" value="Aminopeptidase_N-like_N"/>
</dbReference>
<evidence type="ECO:0000256" key="13">
    <source>
        <dbReference type="ARBA" id="ARBA00031533"/>
    </source>
</evidence>
<evidence type="ECO:0000259" key="15">
    <source>
        <dbReference type="Pfam" id="PF01433"/>
    </source>
</evidence>
<dbReference type="Pfam" id="PF17900">
    <property type="entry name" value="Peptidase_M1_N"/>
    <property type="match status" value="1"/>
</dbReference>
<dbReference type="PANTHER" id="PTHR45726:SF3">
    <property type="entry name" value="LEUKOTRIENE A-4 HYDROLASE"/>
    <property type="match status" value="1"/>
</dbReference>
<name>A0A1G6TCL9_9PSEU</name>
<proteinExistence type="inferred from homology"/>
<evidence type="ECO:0000256" key="12">
    <source>
        <dbReference type="ARBA" id="ARBA00029811"/>
    </source>
</evidence>
<evidence type="ECO:0000256" key="6">
    <source>
        <dbReference type="ARBA" id="ARBA00022490"/>
    </source>
</evidence>
<dbReference type="SUPFAM" id="SSF55486">
    <property type="entry name" value="Metalloproteases ('zincins'), catalytic domain"/>
    <property type="match status" value="1"/>
</dbReference>
<dbReference type="SUPFAM" id="SSF63737">
    <property type="entry name" value="Leukotriene A4 hydrolase N-terminal domain"/>
    <property type="match status" value="1"/>
</dbReference>
<dbReference type="Proteomes" id="UP000199501">
    <property type="component" value="Unassembled WGS sequence"/>
</dbReference>
<keyword evidence="18" id="KW-1185">Reference proteome</keyword>
<evidence type="ECO:0000313" key="18">
    <source>
        <dbReference type="Proteomes" id="UP000199501"/>
    </source>
</evidence>
<dbReference type="GO" id="GO:0006508">
    <property type="term" value="P:proteolysis"/>
    <property type="evidence" value="ECO:0007669"/>
    <property type="project" value="UniProtKB-KW"/>
</dbReference>
<keyword evidence="10 14" id="KW-0862">Zinc</keyword>
<feature type="binding site" evidence="14">
    <location>
        <position position="306"/>
    </location>
    <ligand>
        <name>Zn(2+)</name>
        <dbReference type="ChEBI" id="CHEBI:29105"/>
        <note>catalytic</note>
    </ligand>
</feature>
<organism evidence="17 18">
    <name type="scientific">Actinokineospora iranica</name>
    <dbReference type="NCBI Taxonomy" id="1271860"/>
    <lineage>
        <taxon>Bacteria</taxon>
        <taxon>Bacillati</taxon>
        <taxon>Actinomycetota</taxon>
        <taxon>Actinomycetes</taxon>
        <taxon>Pseudonocardiales</taxon>
        <taxon>Pseudonocardiaceae</taxon>
        <taxon>Actinokineospora</taxon>
    </lineage>
</organism>
<dbReference type="PRINTS" id="PR00756">
    <property type="entry name" value="ALADIPTASE"/>
</dbReference>
<gene>
    <name evidence="17" type="ORF">SAMN05216174_10981</name>
</gene>
<feature type="binding site" evidence="14">
    <location>
        <position position="325"/>
    </location>
    <ligand>
        <name>Zn(2+)</name>
        <dbReference type="ChEBI" id="CHEBI:29105"/>
        <note>catalytic</note>
    </ligand>
</feature>
<evidence type="ECO:0000256" key="14">
    <source>
        <dbReference type="PIRSR" id="PIRSR634015-3"/>
    </source>
</evidence>
<evidence type="ECO:0000256" key="1">
    <source>
        <dbReference type="ARBA" id="ARBA00000098"/>
    </source>
</evidence>
<dbReference type="GO" id="GO:0016285">
    <property type="term" value="F:alanyl aminopeptidase activity"/>
    <property type="evidence" value="ECO:0007669"/>
    <property type="project" value="UniProtKB-EC"/>
</dbReference>
<dbReference type="STRING" id="1271860.SAMN05216174_10981"/>
<dbReference type="Pfam" id="PF01433">
    <property type="entry name" value="Peptidase_M1"/>
    <property type="match status" value="1"/>
</dbReference>
<evidence type="ECO:0000256" key="8">
    <source>
        <dbReference type="ARBA" id="ARBA00022723"/>
    </source>
</evidence>
<evidence type="ECO:0000259" key="16">
    <source>
        <dbReference type="Pfam" id="PF17900"/>
    </source>
</evidence>
<protein>
    <recommendedName>
        <fullName evidence="5">Aminopeptidase N</fullName>
        <ecNumber evidence="4">3.4.11.2</ecNumber>
    </recommendedName>
    <alternativeName>
        <fullName evidence="12">Alanine aminopeptidase</fullName>
    </alternativeName>
    <alternativeName>
        <fullName evidence="13">Lysyl aminopeptidase</fullName>
    </alternativeName>
</protein>
<feature type="binding site" evidence="14">
    <location>
        <position position="302"/>
    </location>
    <ligand>
        <name>Zn(2+)</name>
        <dbReference type="ChEBI" id="CHEBI:29105"/>
        <note>catalytic</note>
    </ligand>
</feature>
<keyword evidence="8 14" id="KW-0479">Metal-binding</keyword>
<dbReference type="InterPro" id="IPR001930">
    <property type="entry name" value="Peptidase_M1"/>
</dbReference>
<evidence type="ECO:0000313" key="17">
    <source>
        <dbReference type="EMBL" id="SDD26801.1"/>
    </source>
</evidence>
<reference evidence="18" key="1">
    <citation type="submission" date="2016-10" db="EMBL/GenBank/DDBJ databases">
        <authorList>
            <person name="Varghese N."/>
            <person name="Submissions S."/>
        </authorList>
    </citation>
    <scope>NUCLEOTIDE SEQUENCE [LARGE SCALE GENOMIC DNA]</scope>
    <source>
        <strain evidence="18">IBRC-M 10403</strain>
    </source>
</reference>
<keyword evidence="7" id="KW-0645">Protease</keyword>
<evidence type="ECO:0000256" key="11">
    <source>
        <dbReference type="ARBA" id="ARBA00023049"/>
    </source>
</evidence>
<evidence type="ECO:0000256" key="7">
    <source>
        <dbReference type="ARBA" id="ARBA00022670"/>
    </source>
</evidence>
<dbReference type="AlphaFoldDB" id="A0A1G6TCL9"/>
<dbReference type="EC" id="3.4.11.2" evidence="4"/>
<dbReference type="InterPro" id="IPR042097">
    <property type="entry name" value="Aminopeptidase_N-like_N_sf"/>
</dbReference>
<feature type="domain" description="Aminopeptidase N-like N-terminal" evidence="16">
    <location>
        <begin position="40"/>
        <end position="209"/>
    </location>
</feature>
<dbReference type="Gene3D" id="1.10.390.10">
    <property type="entry name" value="Neutral Protease Domain 2"/>
    <property type="match status" value="1"/>
</dbReference>
<dbReference type="PANTHER" id="PTHR45726">
    <property type="entry name" value="LEUKOTRIENE A-4 HYDROLASE"/>
    <property type="match status" value="1"/>
</dbReference>
<comment type="similarity">
    <text evidence="3">Belongs to the peptidase M1 family.</text>
</comment>
<sequence>MTVLLNVPMADPVRAGKPGASTSSDAYLPAHGNGGYRVAHYDLNLDYRVGPGRLDGRARITAVAEHALSRFSLDLAGLRVNRVTVNGKAVRYAQRGRKLHVSPQRAVPAGDEFAVDIRYSGSPTPIRSNWGELGWDYLDDGVLVASQPIGAPSWFPCNDHPSDKATYRIAVTTAAAYQVVVTGALESRRSSASTTTWVYRLPQPTSSYLVSVQIGRYLSLDLAGVMHATVPARLLTPFDHDFGRQGMMLAEFSRLFGPYPFDRYGVVVVDADLDAPVEAQSLSVFGANHVDGERGSEHLVAHELAHQWFGNSLTVAQWRHIWLNEGFATYAEWLWSAASGGDPTDTHARRAWRTVAAAPQDLRLADPGATRLFDDRVYLRGALTLHALRRRLGDAAFFTLLVEWASTHRHGLVTTEQFTALAQRHAPSPLTEFFTSWLFDTALPPL</sequence>
<keyword evidence="6" id="KW-0963">Cytoplasm</keyword>
<evidence type="ECO:0000256" key="2">
    <source>
        <dbReference type="ARBA" id="ARBA00004496"/>
    </source>
</evidence>
<keyword evidence="11" id="KW-0482">Metalloprotease</keyword>
<dbReference type="InterPro" id="IPR034015">
    <property type="entry name" value="M1_LTA4H"/>
</dbReference>
<comment type="subcellular location">
    <subcellularLocation>
        <location evidence="2">Cytoplasm</location>
    </subcellularLocation>
</comment>
<evidence type="ECO:0000256" key="10">
    <source>
        <dbReference type="ARBA" id="ARBA00022833"/>
    </source>
</evidence>